<dbReference type="GO" id="GO:0003723">
    <property type="term" value="F:RNA binding"/>
    <property type="evidence" value="ECO:0007669"/>
    <property type="project" value="TreeGrafter"/>
</dbReference>
<reference evidence="3" key="1">
    <citation type="submission" date="2021-12" db="EMBL/GenBank/DDBJ databases">
        <title>Convergent genome expansion in fungi linked to evolution of root-endophyte symbiosis.</title>
        <authorList>
            <consortium name="DOE Joint Genome Institute"/>
            <person name="Ke Y.-H."/>
            <person name="Bonito G."/>
            <person name="Liao H.-L."/>
            <person name="Looney B."/>
            <person name="Rojas-Flechas A."/>
            <person name="Nash J."/>
            <person name="Hameed K."/>
            <person name="Schadt C."/>
            <person name="Martin F."/>
            <person name="Crous P.W."/>
            <person name="Miettinen O."/>
            <person name="Magnuson J.K."/>
            <person name="Labbe J."/>
            <person name="Jacobson D."/>
            <person name="Doktycz M.J."/>
            <person name="Veneault-Fourrey C."/>
            <person name="Kuo A."/>
            <person name="Mondo S."/>
            <person name="Calhoun S."/>
            <person name="Riley R."/>
            <person name="Ohm R."/>
            <person name="LaButti K."/>
            <person name="Andreopoulos B."/>
            <person name="Pangilinan J."/>
            <person name="Nolan M."/>
            <person name="Tritt A."/>
            <person name="Clum A."/>
            <person name="Lipzen A."/>
            <person name="Daum C."/>
            <person name="Barry K."/>
            <person name="Grigoriev I.V."/>
            <person name="Vilgalys R."/>
        </authorList>
    </citation>
    <scope>NUCLEOTIDE SEQUENCE</scope>
    <source>
        <strain evidence="3">PMI_201</strain>
    </source>
</reference>
<keyword evidence="4" id="KW-1185">Reference proteome</keyword>
<organism evidence="3 4">
    <name type="scientific">Talaromyces proteolyticus</name>
    <dbReference type="NCBI Taxonomy" id="1131652"/>
    <lineage>
        <taxon>Eukaryota</taxon>
        <taxon>Fungi</taxon>
        <taxon>Dikarya</taxon>
        <taxon>Ascomycota</taxon>
        <taxon>Pezizomycotina</taxon>
        <taxon>Eurotiomycetes</taxon>
        <taxon>Eurotiomycetidae</taxon>
        <taxon>Eurotiales</taxon>
        <taxon>Trichocomaceae</taxon>
        <taxon>Talaromyces</taxon>
        <taxon>Talaromyces sect. Bacilispori</taxon>
    </lineage>
</organism>
<proteinExistence type="predicted"/>
<feature type="compositionally biased region" description="Basic and acidic residues" evidence="1">
    <location>
        <begin position="148"/>
        <end position="160"/>
    </location>
</feature>
<dbReference type="Pfam" id="PF09282">
    <property type="entry name" value="Mago-bind"/>
    <property type="match status" value="1"/>
</dbReference>
<evidence type="ECO:0000313" key="4">
    <source>
        <dbReference type="Proteomes" id="UP001201262"/>
    </source>
</evidence>
<feature type="compositionally biased region" description="Basic and acidic residues" evidence="1">
    <location>
        <begin position="119"/>
        <end position="139"/>
    </location>
</feature>
<dbReference type="AlphaFoldDB" id="A0AAD4PRR4"/>
<dbReference type="InterPro" id="IPR039333">
    <property type="entry name" value="PYM1"/>
</dbReference>
<feature type="domain" description="WIBG Mago-binding" evidence="2">
    <location>
        <begin position="19"/>
        <end position="45"/>
    </location>
</feature>
<dbReference type="GO" id="GO:0035145">
    <property type="term" value="C:exon-exon junction complex"/>
    <property type="evidence" value="ECO:0007669"/>
    <property type="project" value="TreeGrafter"/>
</dbReference>
<feature type="region of interest" description="Disordered" evidence="1">
    <location>
        <begin position="1"/>
        <end position="165"/>
    </location>
</feature>
<dbReference type="PANTHER" id="PTHR22959:SF0">
    <property type="entry name" value="PARTNER OF Y14 AND MAGO"/>
    <property type="match status" value="1"/>
</dbReference>
<gene>
    <name evidence="3" type="ORF">BGW36DRAFT_391067</name>
</gene>
<protein>
    <recommendedName>
        <fullName evidence="2">WIBG Mago-binding domain-containing protein</fullName>
    </recommendedName>
</protein>
<feature type="compositionally biased region" description="Basic residues" evidence="1">
    <location>
        <begin position="90"/>
        <end position="100"/>
    </location>
</feature>
<dbReference type="Proteomes" id="UP001201262">
    <property type="component" value="Unassembled WGS sequence"/>
</dbReference>
<dbReference type="SUPFAM" id="SSF101931">
    <property type="entry name" value="Pym (Within the bgcn gene intron protein, WIBG), N-terminal domain"/>
    <property type="match status" value="1"/>
</dbReference>
<feature type="compositionally biased region" description="Gly residues" evidence="1">
    <location>
        <begin position="64"/>
        <end position="78"/>
    </location>
</feature>
<evidence type="ECO:0000259" key="2">
    <source>
        <dbReference type="SMART" id="SM01273"/>
    </source>
</evidence>
<sequence>MSNKESAASSGIVVDTATGERHVPSSTRADGSKRKEIRIRPGYQPPEDVKVYKNPSAAAWQTRGKGGVPGAEGLGTSGGSPAASAASNKNAKRREAKKKAKSEEKADDENKPGVAGLDAGKEEVAQKPLDPEAEKEKKARNLKKKLRQARDLRDKKDKGESLLPEQLAKIIKINELIRELDSLGFDSDGDTKP</sequence>
<dbReference type="GeneID" id="70247844"/>
<accession>A0AAD4PRR4</accession>
<name>A0AAD4PRR4_9EURO</name>
<evidence type="ECO:0000313" key="3">
    <source>
        <dbReference type="EMBL" id="KAH8689549.1"/>
    </source>
</evidence>
<dbReference type="SMART" id="SM01273">
    <property type="entry name" value="Mago-bind"/>
    <property type="match status" value="1"/>
</dbReference>
<dbReference type="PANTHER" id="PTHR22959">
    <property type="entry name" value="PYM PROTEIN"/>
    <property type="match status" value="1"/>
</dbReference>
<dbReference type="GO" id="GO:0005737">
    <property type="term" value="C:cytoplasm"/>
    <property type="evidence" value="ECO:0007669"/>
    <property type="project" value="TreeGrafter"/>
</dbReference>
<dbReference type="InterPro" id="IPR015362">
    <property type="entry name" value="WIBG_mago-bd"/>
</dbReference>
<comment type="caution">
    <text evidence="3">The sequence shown here is derived from an EMBL/GenBank/DDBJ whole genome shotgun (WGS) entry which is preliminary data.</text>
</comment>
<feature type="compositionally biased region" description="Basic and acidic residues" evidence="1">
    <location>
        <begin position="101"/>
        <end position="111"/>
    </location>
</feature>
<dbReference type="InterPro" id="IPR036348">
    <property type="entry name" value="WIBG_N_sf"/>
</dbReference>
<dbReference type="EMBL" id="JAJTJA010000015">
    <property type="protein sequence ID" value="KAH8689549.1"/>
    <property type="molecule type" value="Genomic_DNA"/>
</dbReference>
<feature type="compositionally biased region" description="Low complexity" evidence="1">
    <location>
        <begin position="79"/>
        <end position="89"/>
    </location>
</feature>
<dbReference type="RefSeq" id="XP_046065903.1">
    <property type="nucleotide sequence ID" value="XM_046217557.1"/>
</dbReference>
<evidence type="ECO:0000256" key="1">
    <source>
        <dbReference type="SAM" id="MobiDB-lite"/>
    </source>
</evidence>
<dbReference type="GO" id="GO:1903259">
    <property type="term" value="P:exon-exon junction complex disassembly"/>
    <property type="evidence" value="ECO:0007669"/>
    <property type="project" value="InterPro"/>
</dbReference>